<dbReference type="GO" id="GO:0006429">
    <property type="term" value="P:leucyl-tRNA aminoacylation"/>
    <property type="evidence" value="ECO:0007669"/>
    <property type="project" value="UniProtKB-UniRule"/>
</dbReference>
<evidence type="ECO:0000256" key="3">
    <source>
        <dbReference type="ARBA" id="ARBA00022598"/>
    </source>
</evidence>
<keyword evidence="3 9" id="KW-0436">Ligase</keyword>
<evidence type="ECO:0000256" key="1">
    <source>
        <dbReference type="ARBA" id="ARBA00005594"/>
    </source>
</evidence>
<dbReference type="PRINTS" id="PR00985">
    <property type="entry name" value="TRNASYNTHLEU"/>
</dbReference>
<keyword evidence="16" id="KW-1185">Reference proteome</keyword>
<feature type="domain" description="Leucyl-tRNA synthetase editing" evidence="14">
    <location>
        <begin position="221"/>
        <end position="407"/>
    </location>
</feature>
<dbReference type="SUPFAM" id="SSF50677">
    <property type="entry name" value="ValRS/IleRS/LeuRS editing domain"/>
    <property type="match status" value="1"/>
</dbReference>
<evidence type="ECO:0000259" key="13">
    <source>
        <dbReference type="Pfam" id="PF09334"/>
    </source>
</evidence>
<keyword evidence="4 9" id="KW-0547">Nucleotide-binding</keyword>
<dbReference type="InterPro" id="IPR002300">
    <property type="entry name" value="aa-tRNA-synth_Ia"/>
</dbReference>
<evidence type="ECO:0000259" key="14">
    <source>
        <dbReference type="Pfam" id="PF13603"/>
    </source>
</evidence>
<dbReference type="InterPro" id="IPR002302">
    <property type="entry name" value="Leu-tRNA-ligase"/>
</dbReference>
<dbReference type="InterPro" id="IPR025709">
    <property type="entry name" value="Leu_tRNA-synth_edit"/>
</dbReference>
<keyword evidence="5 9" id="KW-0067">ATP-binding</keyword>
<dbReference type="CDD" id="cd07958">
    <property type="entry name" value="Anticodon_Ia_Leu_BEm"/>
    <property type="match status" value="1"/>
</dbReference>
<evidence type="ECO:0000259" key="12">
    <source>
        <dbReference type="Pfam" id="PF08264"/>
    </source>
</evidence>
<dbReference type="RefSeq" id="WP_054532886.1">
    <property type="nucleotide sequence ID" value="NZ_LGKP01000006.1"/>
</dbReference>
<name>A0A0P6Y1C5_9CHLR</name>
<feature type="short sequence motif" description="'KMSKS' region" evidence="9">
    <location>
        <begin position="582"/>
        <end position="586"/>
    </location>
</feature>
<feature type="binding site" evidence="9">
    <location>
        <position position="585"/>
    </location>
    <ligand>
        <name>ATP</name>
        <dbReference type="ChEBI" id="CHEBI:30616"/>
    </ligand>
</feature>
<keyword evidence="6 9" id="KW-0648">Protein biosynthesis</keyword>
<evidence type="ECO:0000256" key="5">
    <source>
        <dbReference type="ARBA" id="ARBA00022840"/>
    </source>
</evidence>
<keyword evidence="7 9" id="KW-0030">Aminoacyl-tRNA synthetase</keyword>
<comment type="subcellular location">
    <subcellularLocation>
        <location evidence="9">Cytoplasm</location>
    </subcellularLocation>
</comment>
<sequence length="814" mass="92416">MATRYDSSVTEPKWRERWERDGIYRFEPDSDKPKHYAVTMLPYPSGNLHIGHWYAMSPSDVHARYMRMQGYNVFFPMGFDAFGLPAENAAIKNNLDPRKWTYSNIEYMRGQLQSMGMMVDWNQQIISADPEYYRWNQWFFIQFFKRGLAYKKFSAVDWCPKCNTTLAREQVIGDERRCERCDSLVTKRDLDQWYFKITSYADELLDFSGLDWPERITSMQRNWIGRSEGAEITFKSEAGDPITVFSTRPDTLWGATFMVLAPEHPLVAKLTSAEQKASVDAYVAEAIRKTEVERQSTGDEKPKTGVWIGAYAINPASQERVPIWIADYVLMTYGTGAIMAVPGHDERDFAFATTFGLPIKRVVIQAEQTAETPLEAAEAAYGTVVNSGQIDGLSSADAKEAVIKWLEAEKLGKRAINYRLRDWLVSRQRYWGTPIPMIYCPTCGTVPVPEDQLPLLLPDQVDFKPTGESPLKLHPTWRFTTCPNCGGEAERDTDTMDTFVDSSWYQARYLSPHDANAPFTKAIADKWLPVDQYTGGREHAVMHLLYTRFWWKAMRDMGLVSANEPMTRLINQGVILGEDSNKMSKSRGNVIDPDMLVAQYGADTVRTFLMFIGPWEQGGPWNNRGIEGCVRFLDRAWRVVTDTPQRHDAAGNPSTLERQTHRIIKKVGDDIQRFAFNTAIAGLMEFVNELMKARETDVYGSEQWRKASEALTLLLAPIAPHIAEELWEFLGHSESVHVQAWPSYDEALLIDESIELPVQINGKVRGKIQVAASADEATMIAAALADEKIAPLVEGKTIVKQIVVPNRLVNIVIK</sequence>
<dbReference type="Pfam" id="PF13603">
    <property type="entry name" value="tRNA-synt_1_2"/>
    <property type="match status" value="1"/>
</dbReference>
<organism evidence="15 16">
    <name type="scientific">Herpetosiphon geysericola</name>
    <dbReference type="NCBI Taxonomy" id="70996"/>
    <lineage>
        <taxon>Bacteria</taxon>
        <taxon>Bacillati</taxon>
        <taxon>Chloroflexota</taxon>
        <taxon>Chloroflexia</taxon>
        <taxon>Herpetosiphonales</taxon>
        <taxon>Herpetosiphonaceae</taxon>
        <taxon>Herpetosiphon</taxon>
    </lineage>
</organism>
<dbReference type="EC" id="6.1.1.4" evidence="9"/>
<dbReference type="PANTHER" id="PTHR43740:SF2">
    <property type="entry name" value="LEUCINE--TRNA LIGASE, MITOCHONDRIAL"/>
    <property type="match status" value="1"/>
</dbReference>
<evidence type="ECO:0000256" key="8">
    <source>
        <dbReference type="ARBA" id="ARBA00047469"/>
    </source>
</evidence>
<dbReference type="HAMAP" id="MF_00049_B">
    <property type="entry name" value="Leu_tRNA_synth_B"/>
    <property type="match status" value="1"/>
</dbReference>
<dbReference type="Proteomes" id="UP000050277">
    <property type="component" value="Unassembled WGS sequence"/>
</dbReference>
<dbReference type="SUPFAM" id="SSF47323">
    <property type="entry name" value="Anticodon-binding domain of a subclass of class I aminoacyl-tRNA synthetases"/>
    <property type="match status" value="1"/>
</dbReference>
<feature type="short sequence motif" description="'HIGH' region" evidence="9">
    <location>
        <begin position="42"/>
        <end position="52"/>
    </location>
</feature>
<reference evidence="15 16" key="1">
    <citation type="submission" date="2015-07" db="EMBL/GenBank/DDBJ databases">
        <title>Whole genome sequence of Herpetosiphon geysericola DSM 7119.</title>
        <authorList>
            <person name="Hemp J."/>
            <person name="Ward L.M."/>
            <person name="Pace L.A."/>
            <person name="Fischer W.W."/>
        </authorList>
    </citation>
    <scope>NUCLEOTIDE SEQUENCE [LARGE SCALE GENOMIC DNA]</scope>
    <source>
        <strain evidence="15 16">DSM 7119</strain>
    </source>
</reference>
<dbReference type="Gene3D" id="1.10.730.10">
    <property type="entry name" value="Isoleucyl-tRNA Synthetase, Domain 1"/>
    <property type="match status" value="1"/>
</dbReference>
<dbReference type="Pfam" id="PF09334">
    <property type="entry name" value="tRNA-synt_1g"/>
    <property type="match status" value="1"/>
</dbReference>
<evidence type="ECO:0000256" key="10">
    <source>
        <dbReference type="RuleBase" id="RU363039"/>
    </source>
</evidence>
<dbReference type="InterPro" id="IPR013155">
    <property type="entry name" value="M/V/L/I-tRNA-synth_anticd-bd"/>
</dbReference>
<gene>
    <name evidence="9" type="primary">leuS</name>
    <name evidence="15" type="ORF">SE18_02740</name>
</gene>
<dbReference type="NCBIfam" id="TIGR00396">
    <property type="entry name" value="leuS_bact"/>
    <property type="match status" value="1"/>
</dbReference>
<dbReference type="GO" id="GO:0002161">
    <property type="term" value="F:aminoacyl-tRNA deacylase activity"/>
    <property type="evidence" value="ECO:0007669"/>
    <property type="project" value="InterPro"/>
</dbReference>
<feature type="domain" description="Methionyl/Valyl/Leucyl/Isoleucyl-tRNA synthetase anticodon-binding" evidence="12">
    <location>
        <begin position="656"/>
        <end position="777"/>
    </location>
</feature>
<dbReference type="GO" id="GO:0005829">
    <property type="term" value="C:cytosol"/>
    <property type="evidence" value="ECO:0007669"/>
    <property type="project" value="TreeGrafter"/>
</dbReference>
<evidence type="ECO:0000256" key="7">
    <source>
        <dbReference type="ARBA" id="ARBA00023146"/>
    </source>
</evidence>
<dbReference type="Gene3D" id="3.40.50.620">
    <property type="entry name" value="HUPs"/>
    <property type="match status" value="2"/>
</dbReference>
<dbReference type="EMBL" id="LGKP01000006">
    <property type="protein sequence ID" value="KPL91355.1"/>
    <property type="molecule type" value="Genomic_DNA"/>
</dbReference>
<dbReference type="GO" id="GO:0005524">
    <property type="term" value="F:ATP binding"/>
    <property type="evidence" value="ECO:0007669"/>
    <property type="project" value="UniProtKB-UniRule"/>
</dbReference>
<dbReference type="CDD" id="cd00812">
    <property type="entry name" value="LeuRS_core"/>
    <property type="match status" value="1"/>
</dbReference>
<proteinExistence type="inferred from homology"/>
<evidence type="ECO:0000256" key="4">
    <source>
        <dbReference type="ARBA" id="ARBA00022741"/>
    </source>
</evidence>
<dbReference type="PANTHER" id="PTHR43740">
    <property type="entry name" value="LEUCYL-TRNA SYNTHETASE"/>
    <property type="match status" value="1"/>
</dbReference>
<accession>A0A0P6Y1C5</accession>
<dbReference type="InterPro" id="IPR009080">
    <property type="entry name" value="tRNAsynth_Ia_anticodon-bd"/>
</dbReference>
<comment type="catalytic activity">
    <reaction evidence="8 9">
        <text>tRNA(Leu) + L-leucine + ATP = L-leucyl-tRNA(Leu) + AMP + diphosphate</text>
        <dbReference type="Rhea" id="RHEA:11688"/>
        <dbReference type="Rhea" id="RHEA-COMP:9613"/>
        <dbReference type="Rhea" id="RHEA-COMP:9622"/>
        <dbReference type="ChEBI" id="CHEBI:30616"/>
        <dbReference type="ChEBI" id="CHEBI:33019"/>
        <dbReference type="ChEBI" id="CHEBI:57427"/>
        <dbReference type="ChEBI" id="CHEBI:78442"/>
        <dbReference type="ChEBI" id="CHEBI:78494"/>
        <dbReference type="ChEBI" id="CHEBI:456215"/>
        <dbReference type="EC" id="6.1.1.4"/>
    </reaction>
</comment>
<dbReference type="GO" id="GO:0004823">
    <property type="term" value="F:leucine-tRNA ligase activity"/>
    <property type="evidence" value="ECO:0007669"/>
    <property type="project" value="UniProtKB-UniRule"/>
</dbReference>
<evidence type="ECO:0000256" key="6">
    <source>
        <dbReference type="ARBA" id="ARBA00022917"/>
    </source>
</evidence>
<dbReference type="SUPFAM" id="SSF52374">
    <property type="entry name" value="Nucleotidylyl transferase"/>
    <property type="match status" value="1"/>
</dbReference>
<dbReference type="Pfam" id="PF00133">
    <property type="entry name" value="tRNA-synt_1"/>
    <property type="match status" value="1"/>
</dbReference>
<dbReference type="InterPro" id="IPR014729">
    <property type="entry name" value="Rossmann-like_a/b/a_fold"/>
</dbReference>
<dbReference type="AlphaFoldDB" id="A0A0P6Y1C5"/>
<dbReference type="PATRIC" id="fig|70996.4.peg.1708"/>
<dbReference type="Pfam" id="PF08264">
    <property type="entry name" value="Anticodon_1"/>
    <property type="match status" value="1"/>
</dbReference>
<evidence type="ECO:0000256" key="2">
    <source>
        <dbReference type="ARBA" id="ARBA00022490"/>
    </source>
</evidence>
<dbReference type="FunFam" id="3.40.50.620:FF:000003">
    <property type="entry name" value="Leucine--tRNA ligase"/>
    <property type="match status" value="1"/>
</dbReference>
<protein>
    <recommendedName>
        <fullName evidence="9">Leucine--tRNA ligase</fullName>
        <ecNumber evidence="9">6.1.1.4</ecNumber>
    </recommendedName>
    <alternativeName>
        <fullName evidence="9">Leucyl-tRNA synthetase</fullName>
        <shortName evidence="9">LeuRS</shortName>
    </alternativeName>
</protein>
<dbReference type="FunFam" id="3.40.50.620:FF:000056">
    <property type="entry name" value="Leucine--tRNA ligase"/>
    <property type="match status" value="1"/>
</dbReference>
<evidence type="ECO:0000256" key="9">
    <source>
        <dbReference type="HAMAP-Rule" id="MF_00049"/>
    </source>
</evidence>
<dbReference type="STRING" id="70996.SE18_02740"/>
<comment type="similarity">
    <text evidence="1 9 10">Belongs to the class-I aminoacyl-tRNA synthetase family.</text>
</comment>
<dbReference type="InterPro" id="IPR015413">
    <property type="entry name" value="Methionyl/Leucyl_tRNA_Synth"/>
</dbReference>
<dbReference type="OrthoDB" id="9810365at2"/>
<dbReference type="FunFam" id="1.10.730.10:FF:000011">
    <property type="entry name" value="Leucine--tRNA ligase chloroplastic/mitochondrial"/>
    <property type="match status" value="1"/>
</dbReference>
<feature type="domain" description="Aminoacyl-tRNA synthetase class Ia" evidence="11">
    <location>
        <begin position="420"/>
        <end position="610"/>
    </location>
</feature>
<feature type="domain" description="Methionyl/Leucyl tRNA synthetase" evidence="13">
    <location>
        <begin position="38"/>
        <end position="186"/>
    </location>
</feature>
<dbReference type="InterPro" id="IPR009008">
    <property type="entry name" value="Val/Leu/Ile-tRNA-synth_edit"/>
</dbReference>
<evidence type="ECO:0000259" key="11">
    <source>
        <dbReference type="Pfam" id="PF00133"/>
    </source>
</evidence>
<evidence type="ECO:0000313" key="16">
    <source>
        <dbReference type="Proteomes" id="UP000050277"/>
    </source>
</evidence>
<evidence type="ECO:0000313" key="15">
    <source>
        <dbReference type="EMBL" id="KPL91355.1"/>
    </source>
</evidence>
<keyword evidence="2 9" id="KW-0963">Cytoplasm</keyword>
<comment type="caution">
    <text evidence="15">The sequence shown here is derived from an EMBL/GenBank/DDBJ whole genome shotgun (WGS) entry which is preliminary data.</text>
</comment>